<evidence type="ECO:0000313" key="2">
    <source>
        <dbReference type="Proteomes" id="UP000315439"/>
    </source>
</evidence>
<dbReference type="OrthoDB" id="277390at2"/>
<dbReference type="InterPro" id="IPR009858">
    <property type="entry name" value="DUF1415"/>
</dbReference>
<name>A0A545UFF0_9GAMM</name>
<dbReference type="Pfam" id="PF07209">
    <property type="entry name" value="DUF1415"/>
    <property type="match status" value="1"/>
</dbReference>
<dbReference type="AlphaFoldDB" id="A0A545UFF0"/>
<dbReference type="RefSeq" id="WP_142892710.1">
    <property type="nucleotide sequence ID" value="NZ_ML660162.1"/>
</dbReference>
<protein>
    <submittedName>
        <fullName evidence="1">DUF1415 domain-containing protein</fullName>
    </submittedName>
</protein>
<dbReference type="EMBL" id="VIKS01000004">
    <property type="protein sequence ID" value="TQV88201.1"/>
    <property type="molecule type" value="Genomic_DNA"/>
</dbReference>
<organism evidence="1 2">
    <name type="scientific">Aliikangiella coralliicola</name>
    <dbReference type="NCBI Taxonomy" id="2592383"/>
    <lineage>
        <taxon>Bacteria</taxon>
        <taxon>Pseudomonadati</taxon>
        <taxon>Pseudomonadota</taxon>
        <taxon>Gammaproteobacteria</taxon>
        <taxon>Oceanospirillales</taxon>
        <taxon>Pleioneaceae</taxon>
        <taxon>Aliikangiella</taxon>
    </lineage>
</organism>
<sequence length="180" mass="21172">MDESKIVNSVKYWIEKTIIGFNFCPFAKREFDQNRIHYELVDDRNTEEQLHSLVNEFQRLDDNQDIETTIMVFPIGLESFFDYLDFLEMANQLLADQDYEGIYQLASFHPDYCFDDVKQNAPSNYTNRSPYPLIHILREASLEKVLEKYPNPEDIPEKNIALAEETGVEVFAEILRKSQS</sequence>
<gene>
    <name evidence="1" type="ORF">FLL46_06640</name>
</gene>
<accession>A0A545UFF0</accession>
<evidence type="ECO:0000313" key="1">
    <source>
        <dbReference type="EMBL" id="TQV88201.1"/>
    </source>
</evidence>
<proteinExistence type="predicted"/>
<dbReference type="Proteomes" id="UP000315439">
    <property type="component" value="Unassembled WGS sequence"/>
</dbReference>
<keyword evidence="2" id="KW-1185">Reference proteome</keyword>
<reference evidence="1 2" key="1">
    <citation type="submission" date="2019-07" db="EMBL/GenBank/DDBJ databases">
        <title>Draft genome for Aliikangiella sp. M105.</title>
        <authorList>
            <person name="Wang G."/>
        </authorList>
    </citation>
    <scope>NUCLEOTIDE SEQUENCE [LARGE SCALE GENOMIC DNA]</scope>
    <source>
        <strain evidence="1 2">M105</strain>
    </source>
</reference>
<comment type="caution">
    <text evidence="1">The sequence shown here is derived from an EMBL/GenBank/DDBJ whole genome shotgun (WGS) entry which is preliminary data.</text>
</comment>